<accession>A0A9P0GE01</accession>
<dbReference type="InterPro" id="IPR011051">
    <property type="entry name" value="RmlC_Cupin_sf"/>
</dbReference>
<evidence type="ECO:0000256" key="1">
    <source>
        <dbReference type="ARBA" id="ARBA00022723"/>
    </source>
</evidence>
<dbReference type="GO" id="GO:0016702">
    <property type="term" value="F:oxidoreductase activity, acting on single donors with incorporation of molecular oxygen, incorporation of two atoms of oxygen"/>
    <property type="evidence" value="ECO:0007669"/>
    <property type="project" value="InterPro"/>
</dbReference>
<dbReference type="InterPro" id="IPR012864">
    <property type="entry name" value="PCO/ADO"/>
</dbReference>
<dbReference type="GO" id="GO:0046872">
    <property type="term" value="F:metal ion binding"/>
    <property type="evidence" value="ECO:0007669"/>
    <property type="project" value="UniProtKB-KW"/>
</dbReference>
<dbReference type="Proteomes" id="UP001153636">
    <property type="component" value="Chromosome 2"/>
</dbReference>
<evidence type="ECO:0000313" key="4">
    <source>
        <dbReference type="EMBL" id="CAH1106325.1"/>
    </source>
</evidence>
<dbReference type="PANTHER" id="PTHR22966:SF61">
    <property type="entry name" value="2-AMINOETHANETHIOL DIOXYGENASE"/>
    <property type="match status" value="1"/>
</dbReference>
<dbReference type="InterPro" id="IPR014710">
    <property type="entry name" value="RmlC-like_jellyroll"/>
</dbReference>
<keyword evidence="2" id="KW-0560">Oxidoreductase</keyword>
<dbReference type="OrthoDB" id="271433at2759"/>
<proteinExistence type="predicted"/>
<dbReference type="GO" id="GO:0005739">
    <property type="term" value="C:mitochondrion"/>
    <property type="evidence" value="ECO:0007669"/>
    <property type="project" value="TreeGrafter"/>
</dbReference>
<dbReference type="PANTHER" id="PTHR22966">
    <property type="entry name" value="2-AMINOETHANETHIOL DIOXYGENASE"/>
    <property type="match status" value="1"/>
</dbReference>
<evidence type="ECO:0000313" key="5">
    <source>
        <dbReference type="Proteomes" id="UP001153636"/>
    </source>
</evidence>
<evidence type="ECO:0000256" key="2">
    <source>
        <dbReference type="ARBA" id="ARBA00023002"/>
    </source>
</evidence>
<organism evidence="4 5">
    <name type="scientific">Psylliodes chrysocephalus</name>
    <dbReference type="NCBI Taxonomy" id="3402493"/>
    <lineage>
        <taxon>Eukaryota</taxon>
        <taxon>Metazoa</taxon>
        <taxon>Ecdysozoa</taxon>
        <taxon>Arthropoda</taxon>
        <taxon>Hexapoda</taxon>
        <taxon>Insecta</taxon>
        <taxon>Pterygota</taxon>
        <taxon>Neoptera</taxon>
        <taxon>Endopterygota</taxon>
        <taxon>Coleoptera</taxon>
        <taxon>Polyphaga</taxon>
        <taxon>Cucujiformia</taxon>
        <taxon>Chrysomeloidea</taxon>
        <taxon>Chrysomelidae</taxon>
        <taxon>Galerucinae</taxon>
        <taxon>Alticini</taxon>
        <taxon>Psylliodes</taxon>
    </lineage>
</organism>
<dbReference type="Gene3D" id="2.60.120.10">
    <property type="entry name" value="Jelly Rolls"/>
    <property type="match status" value="1"/>
</dbReference>
<dbReference type="SUPFAM" id="SSF51182">
    <property type="entry name" value="RmlC-like cupins"/>
    <property type="match status" value="1"/>
</dbReference>
<dbReference type="AlphaFoldDB" id="A0A9P0GE01"/>
<protein>
    <recommendedName>
        <fullName evidence="6">2-aminoethanethiol dioxygenase</fullName>
    </recommendedName>
</protein>
<evidence type="ECO:0000256" key="3">
    <source>
        <dbReference type="ARBA" id="ARBA00023004"/>
    </source>
</evidence>
<sequence length="246" mass="27723">MATQIQKVLQQAIITFRSDPQTFMGNMNQLSALIDQITCEDINLDISFARNVPDCDQPDVAPMTYIHIYQDGVLSMGVFVLKANKILPLHNHPDMYGLIKVLSGKIRVESYSLNTPKTRNIDSKNYHAMSSPDGVSPRNIVPAEFISSEVCDSFTKPSLLEPHNRNIHEIYTVEGPAAFLHILAPPYNSEVAANPSARRCSFYTILQKVMPEVFVLQEIESPAWYWTDYYPYTGPDVMAGLDFNTM</sequence>
<reference evidence="4" key="1">
    <citation type="submission" date="2022-01" db="EMBL/GenBank/DDBJ databases">
        <authorList>
            <person name="King R."/>
        </authorList>
    </citation>
    <scope>NUCLEOTIDE SEQUENCE</scope>
</reference>
<keyword evidence="5" id="KW-1185">Reference proteome</keyword>
<gene>
    <name evidence="4" type="ORF">PSYICH_LOCUS7308</name>
</gene>
<dbReference type="CDD" id="cd20289">
    <property type="entry name" value="cupin_ADO"/>
    <property type="match status" value="1"/>
</dbReference>
<keyword evidence="3" id="KW-0408">Iron</keyword>
<name>A0A9P0GE01_9CUCU</name>
<keyword evidence="1" id="KW-0479">Metal-binding</keyword>
<dbReference type="EMBL" id="OV651814">
    <property type="protein sequence ID" value="CAH1106325.1"/>
    <property type="molecule type" value="Genomic_DNA"/>
</dbReference>
<evidence type="ECO:0008006" key="6">
    <source>
        <dbReference type="Google" id="ProtNLM"/>
    </source>
</evidence>
<dbReference type="Pfam" id="PF07847">
    <property type="entry name" value="PCO_ADO"/>
    <property type="match status" value="1"/>
</dbReference>